<proteinExistence type="predicted"/>
<accession>A0A4Y9Y2Y0</accession>
<reference evidence="1 2" key="1">
    <citation type="submission" date="2019-01" db="EMBL/GenBank/DDBJ databases">
        <title>Genome sequencing of the rare red list fungi Fomitopsis rosea.</title>
        <authorList>
            <person name="Buettner E."/>
            <person name="Kellner H."/>
        </authorList>
    </citation>
    <scope>NUCLEOTIDE SEQUENCE [LARGE SCALE GENOMIC DNA]</scope>
    <source>
        <strain evidence="1 2">DSM 105464</strain>
    </source>
</reference>
<sequence>MFRDDLVLLLASSPRKATIHITKGCWETGGATISTPLRRTAPMSLICPDIHISSMVVDLFSYICFYEITRLAYVSRWPFSATVDRLTINDDEPNHAVLDFSDLGELHEIYLEQLITKLHQCSEHALAQGVDGGGALSQWYRPRYSTDRETALRHSYKFRHAHDGPGHQIRSDQCPHDSRDGNSIFAGAQIRAALEVTPPALHSLHFRWP</sequence>
<dbReference type="EMBL" id="SEKV01000547">
    <property type="protein sequence ID" value="TFY55947.1"/>
    <property type="molecule type" value="Genomic_DNA"/>
</dbReference>
<evidence type="ECO:0000313" key="1">
    <source>
        <dbReference type="EMBL" id="TFY55947.1"/>
    </source>
</evidence>
<dbReference type="AlphaFoldDB" id="A0A4Y9Y2Y0"/>
<evidence type="ECO:0000313" key="2">
    <source>
        <dbReference type="Proteomes" id="UP000298390"/>
    </source>
</evidence>
<gene>
    <name evidence="1" type="ORF">EVJ58_g7928</name>
</gene>
<dbReference type="Proteomes" id="UP000298390">
    <property type="component" value="Unassembled WGS sequence"/>
</dbReference>
<protein>
    <submittedName>
        <fullName evidence="1">Uncharacterized protein</fullName>
    </submittedName>
</protein>
<organism evidence="1 2">
    <name type="scientific">Rhodofomes roseus</name>
    <dbReference type="NCBI Taxonomy" id="34475"/>
    <lineage>
        <taxon>Eukaryota</taxon>
        <taxon>Fungi</taxon>
        <taxon>Dikarya</taxon>
        <taxon>Basidiomycota</taxon>
        <taxon>Agaricomycotina</taxon>
        <taxon>Agaricomycetes</taxon>
        <taxon>Polyporales</taxon>
        <taxon>Rhodofomes</taxon>
    </lineage>
</organism>
<name>A0A4Y9Y2Y0_9APHY</name>
<comment type="caution">
    <text evidence="1">The sequence shown here is derived from an EMBL/GenBank/DDBJ whole genome shotgun (WGS) entry which is preliminary data.</text>
</comment>